<dbReference type="AlphaFoldDB" id="A0A160TT70"/>
<dbReference type="InterPro" id="IPR036651">
    <property type="entry name" value="Gln_synt_N_sf"/>
</dbReference>
<dbReference type="FunFam" id="3.30.590.10:FF:000005">
    <property type="entry name" value="Probable glutamine synthetase"/>
    <property type="match status" value="1"/>
</dbReference>
<dbReference type="PROSITE" id="PS51986">
    <property type="entry name" value="GS_BETA_GRASP"/>
    <property type="match status" value="1"/>
</dbReference>
<dbReference type="GO" id="GO:0006598">
    <property type="term" value="P:polyamine catabolic process"/>
    <property type="evidence" value="ECO:0007669"/>
    <property type="project" value="TreeGrafter"/>
</dbReference>
<comment type="similarity">
    <text evidence="2">Belongs to the glutamine synthetase family.</text>
</comment>
<name>A0A160TT70_9ZZZZ</name>
<dbReference type="SUPFAM" id="SSF54368">
    <property type="entry name" value="Glutamine synthetase, N-terminal domain"/>
    <property type="match status" value="1"/>
</dbReference>
<evidence type="ECO:0000256" key="4">
    <source>
        <dbReference type="ARBA" id="ARBA00022741"/>
    </source>
</evidence>
<dbReference type="PROSITE" id="PS51987">
    <property type="entry name" value="GS_CATALYTIC"/>
    <property type="match status" value="1"/>
</dbReference>
<dbReference type="PROSITE" id="PS00181">
    <property type="entry name" value="GLNA_ATP"/>
    <property type="match status" value="1"/>
</dbReference>
<dbReference type="Gene3D" id="3.30.590.10">
    <property type="entry name" value="Glutamine synthetase/guanido kinase, catalytic domain"/>
    <property type="match status" value="1"/>
</dbReference>
<dbReference type="EMBL" id="CZRL01000086">
    <property type="protein sequence ID" value="CUS52693.1"/>
    <property type="molecule type" value="Genomic_DNA"/>
</dbReference>
<keyword evidence="3" id="KW-0436">Ligase</keyword>
<dbReference type="InterPro" id="IPR014746">
    <property type="entry name" value="Gln_synth/guanido_kin_cat_dom"/>
</dbReference>
<dbReference type="PANTHER" id="PTHR43785:SF3">
    <property type="entry name" value="GS CATALYTIC DOMAIN-CONTAINING PROTEIN"/>
    <property type="match status" value="1"/>
</dbReference>
<accession>A0A160TT70</accession>
<dbReference type="PANTHER" id="PTHR43785">
    <property type="entry name" value="GAMMA-GLUTAMYLPUTRESCINE SYNTHETASE"/>
    <property type="match status" value="1"/>
</dbReference>
<dbReference type="SUPFAM" id="SSF55931">
    <property type="entry name" value="Glutamine synthetase/guanido kinase"/>
    <property type="match status" value="1"/>
</dbReference>
<reference evidence="9" key="1">
    <citation type="submission" date="2015-10" db="EMBL/GenBank/DDBJ databases">
        <authorList>
            <person name="Gilbert D.G."/>
        </authorList>
    </citation>
    <scope>NUCLEOTIDE SEQUENCE</scope>
</reference>
<keyword evidence="5" id="KW-0067">ATP-binding</keyword>
<dbReference type="GO" id="GO:0005524">
    <property type="term" value="F:ATP binding"/>
    <property type="evidence" value="ECO:0007669"/>
    <property type="project" value="UniProtKB-KW"/>
</dbReference>
<proteinExistence type="inferred from homology"/>
<dbReference type="InterPro" id="IPR008146">
    <property type="entry name" value="Gln_synth_cat_dom"/>
</dbReference>
<evidence type="ECO:0000256" key="6">
    <source>
        <dbReference type="ARBA" id="ARBA00022842"/>
    </source>
</evidence>
<organism evidence="9">
    <name type="scientific">hydrothermal vent metagenome</name>
    <dbReference type="NCBI Taxonomy" id="652676"/>
    <lineage>
        <taxon>unclassified sequences</taxon>
        <taxon>metagenomes</taxon>
        <taxon>ecological metagenomes</taxon>
    </lineage>
</organism>
<protein>
    <submittedName>
        <fullName evidence="9">Glutamine synthetase family protein</fullName>
    </submittedName>
</protein>
<comment type="cofactor">
    <cofactor evidence="1">
        <name>Mg(2+)</name>
        <dbReference type="ChEBI" id="CHEBI:18420"/>
    </cofactor>
</comment>
<sequence length="459" mass="51529">MTSKPRIVPTPNESPLRSIRQWIRDHDVDEIEAVIPDMTGIARGKLIPAKKYSEEVGLRMPEGIFLQTVTGDYPEDQSAVDPSDGDIFLKPDIESFRLVPWAHDPTALIIHDCFYADGSPVEMSPRYVLQKVVQAYHEFGWTPIVAPELEFYLVKPNHDADYPLEPPVGRSGRAEPGRQSFSIDAVNEFDPMFEDLYDHCEVLDIALETLNHEAGAAQMEINLVHGDPVKISDQAFLFKRATRETALRHNMYATFMAKPMEKEPGSAMHIHQSIVDTHTGKNIFSDDSGQASPLFFAHIAGLQRYLPAAMSLLAPNVNSYRRLIRDHAAPINAHWGYDNRTVGLRVPDSSPESRRVENRVPGADANPYLVVAASLACGLLGMMDQLEPSEPVTGNAYNMPYDLPRTLEQALRALRDCTPLREILGERFVRAFNAVKENEHGTFLQVISSWEREHLLLNV</sequence>
<dbReference type="SMART" id="SM01230">
    <property type="entry name" value="Gln-synt_C"/>
    <property type="match status" value="1"/>
</dbReference>
<dbReference type="InterPro" id="IPR008147">
    <property type="entry name" value="Gln_synt_N"/>
</dbReference>
<keyword evidence="4" id="KW-0547">Nucleotide-binding</keyword>
<dbReference type="Pfam" id="PF00120">
    <property type="entry name" value="Gln-synt_C"/>
    <property type="match status" value="1"/>
</dbReference>
<dbReference type="GO" id="GO:0006542">
    <property type="term" value="P:glutamine biosynthetic process"/>
    <property type="evidence" value="ECO:0007669"/>
    <property type="project" value="InterPro"/>
</dbReference>
<evidence type="ECO:0000256" key="1">
    <source>
        <dbReference type="ARBA" id="ARBA00001946"/>
    </source>
</evidence>
<evidence type="ECO:0000256" key="5">
    <source>
        <dbReference type="ARBA" id="ARBA00022840"/>
    </source>
</evidence>
<evidence type="ECO:0000259" key="7">
    <source>
        <dbReference type="PROSITE" id="PS51986"/>
    </source>
</evidence>
<dbReference type="GO" id="GO:0004356">
    <property type="term" value="F:glutamine synthetase activity"/>
    <property type="evidence" value="ECO:0007669"/>
    <property type="project" value="InterPro"/>
</dbReference>
<dbReference type="Gene3D" id="3.10.20.70">
    <property type="entry name" value="Glutamine synthetase, N-terminal domain"/>
    <property type="match status" value="1"/>
</dbReference>
<dbReference type="InterPro" id="IPR027303">
    <property type="entry name" value="Gln_synth_gly_rich_site"/>
</dbReference>
<evidence type="ECO:0000259" key="8">
    <source>
        <dbReference type="PROSITE" id="PS51987"/>
    </source>
</evidence>
<evidence type="ECO:0000256" key="2">
    <source>
        <dbReference type="ARBA" id="ARBA00009897"/>
    </source>
</evidence>
<evidence type="ECO:0000313" key="9">
    <source>
        <dbReference type="EMBL" id="CUS52693.1"/>
    </source>
</evidence>
<evidence type="ECO:0000256" key="3">
    <source>
        <dbReference type="ARBA" id="ARBA00022598"/>
    </source>
</evidence>
<feature type="domain" description="GS beta-grasp" evidence="7">
    <location>
        <begin position="29"/>
        <end position="118"/>
    </location>
</feature>
<feature type="domain" description="GS catalytic" evidence="8">
    <location>
        <begin position="125"/>
        <end position="459"/>
    </location>
</feature>
<keyword evidence="6" id="KW-0460">Magnesium</keyword>
<gene>
    <name evidence="9" type="ORF">MGWOODY_XGa592</name>
</gene>